<dbReference type="EMBL" id="CM012444">
    <property type="protein sequence ID" value="RVE69035.1"/>
    <property type="molecule type" value="Genomic_DNA"/>
</dbReference>
<evidence type="ECO:0000256" key="3">
    <source>
        <dbReference type="ARBA" id="ARBA00022553"/>
    </source>
</evidence>
<keyword evidence="4" id="KW-0808">Transferase</keyword>
<evidence type="ECO:0000256" key="19">
    <source>
        <dbReference type="ARBA" id="ARBA00048848"/>
    </source>
</evidence>
<evidence type="ECO:0000256" key="9">
    <source>
        <dbReference type="ARBA" id="ARBA00023315"/>
    </source>
</evidence>
<dbReference type="EC" id="2.3.1.259" evidence="11"/>
<proteinExistence type="inferred from homology"/>
<keyword evidence="5" id="KW-0159">Chromosome partition</keyword>
<dbReference type="EC" id="2.3.1.48" evidence="2"/>
<dbReference type="CDD" id="cd04301">
    <property type="entry name" value="NAT_SF"/>
    <property type="match status" value="1"/>
</dbReference>
<dbReference type="AlphaFoldDB" id="A0A437D1Y2"/>
<dbReference type="InterPro" id="IPR012340">
    <property type="entry name" value="NA-bd_OB-fold"/>
</dbReference>
<feature type="compositionally biased region" description="Pro residues" evidence="20">
    <location>
        <begin position="313"/>
        <end position="322"/>
    </location>
</feature>
<dbReference type="GO" id="GO:0003676">
    <property type="term" value="F:nucleic acid binding"/>
    <property type="evidence" value="ECO:0007669"/>
    <property type="project" value="InterPro"/>
</dbReference>
<dbReference type="GO" id="GO:0120518">
    <property type="term" value="F:protein N-terminal-methionine acetyltransferase activity"/>
    <property type="evidence" value="ECO:0007669"/>
    <property type="project" value="UniProtKB-EC"/>
</dbReference>
<comment type="similarity">
    <text evidence="10">Belongs to the acetyltransferase family. NAA60 subfamily.</text>
</comment>
<feature type="region of interest" description="Disordered" evidence="20">
    <location>
        <begin position="301"/>
        <end position="356"/>
    </location>
</feature>
<dbReference type="OrthoDB" id="47017at2759"/>
<dbReference type="Gene3D" id="3.40.630.30">
    <property type="match status" value="1"/>
</dbReference>
<dbReference type="InterPro" id="IPR002059">
    <property type="entry name" value="CSP_DNA-bd"/>
</dbReference>
<feature type="region of interest" description="Disordered" evidence="20">
    <location>
        <begin position="225"/>
        <end position="273"/>
    </location>
</feature>
<dbReference type="PROSITE" id="PS00352">
    <property type="entry name" value="CSD_1"/>
    <property type="match status" value="1"/>
</dbReference>
<keyword evidence="9" id="KW-0012">Acyltransferase</keyword>
<reference evidence="23 24" key="1">
    <citation type="submission" date="2018-11" db="EMBL/GenBank/DDBJ databases">
        <authorList>
            <person name="Lopez-Roques C."/>
            <person name="Donnadieu C."/>
            <person name="Bouchez O."/>
            <person name="Klopp C."/>
            <person name="Cabau C."/>
            <person name="Zahm M."/>
        </authorList>
    </citation>
    <scope>NUCLEOTIDE SEQUENCE [LARGE SCALE GENOMIC DNA]</scope>
    <source>
        <strain evidence="23">RS831</strain>
        <tissue evidence="23">Whole body</tissue>
    </source>
</reference>
<evidence type="ECO:0000256" key="14">
    <source>
        <dbReference type="ARBA" id="ARBA00030719"/>
    </source>
</evidence>
<dbReference type="SUPFAM" id="SSF55729">
    <property type="entry name" value="Acyl-CoA N-acyltransferases (Nat)"/>
    <property type="match status" value="1"/>
</dbReference>
<comment type="subcellular location">
    <subcellularLocation>
        <location evidence="1">Golgi apparatus membrane</location>
        <topology evidence="1">Peripheral membrane protein</topology>
        <orientation evidence="1">Cytoplasmic side</orientation>
    </subcellularLocation>
</comment>
<sequence length="455" mass="50059">MSDVAPPTALSEVQLRFLCHDDIENVKQLCSDWFPIEYPDSWYQDITSNKKFFSLAATFRGGIVGMIVAEIKGRTKVHKEDGDILASSFPVDTQVAYILSLGVVKEFRKHGIGSLLLDSLKEHISTTAQDHCKAIYLHVLTTNNTAIHFYENRDFRQHHYLPYYYSIRGVLKDGFTYVLYINGGHPPWTILYPFENTNNTFTIFGFINGCTGRPSPCCALCSPGPTSPPRPAYSTAEPCDARRSSDARQSSPCRPKHTRAFTSPAPSAPLHSTRDAVTEGHVQGGIGVFAALSPAAIRVSMSSEATPIQEPRPTTPPMPSPTSPESLRLPANRQRERSSSPMRGYLIPSPLPTRRNRTYSATARASEGPVFTGVCKCFSRSKGHGFITPSDGGGDIFVHISDIEGEYVPVEGDEVSYKVCAIPPKHEKVQAVEVTITHLKPGIKHETWGGHIISS</sequence>
<dbReference type="FunFam" id="2.40.50.140:FF:000086">
    <property type="entry name" value="Cold shock domain-containing protein C2"/>
    <property type="match status" value="1"/>
</dbReference>
<dbReference type="PANTHER" id="PTHR14744">
    <property type="entry name" value="N-ALPHA-ACETYLTRANSFERASE 60"/>
    <property type="match status" value="1"/>
</dbReference>
<evidence type="ECO:0000256" key="11">
    <source>
        <dbReference type="ARBA" id="ARBA00026111"/>
    </source>
</evidence>
<dbReference type="Gene3D" id="2.40.50.140">
    <property type="entry name" value="Nucleic acid-binding proteins"/>
    <property type="match status" value="1"/>
</dbReference>
<dbReference type="FunFam" id="3.40.630.30:FF:000028">
    <property type="entry name" value="N-alpha-acetyltransferase 60 isoform X1"/>
    <property type="match status" value="1"/>
</dbReference>
<evidence type="ECO:0000313" key="24">
    <source>
        <dbReference type="Proteomes" id="UP000283210"/>
    </source>
</evidence>
<dbReference type="SMART" id="SM00357">
    <property type="entry name" value="CSP"/>
    <property type="match status" value="1"/>
</dbReference>
<organism evidence="23 24">
    <name type="scientific">Oryzias javanicus</name>
    <name type="common">Javanese ricefish</name>
    <name type="synonym">Aplocheilus javanicus</name>
    <dbReference type="NCBI Taxonomy" id="123683"/>
    <lineage>
        <taxon>Eukaryota</taxon>
        <taxon>Metazoa</taxon>
        <taxon>Chordata</taxon>
        <taxon>Craniata</taxon>
        <taxon>Vertebrata</taxon>
        <taxon>Euteleostomi</taxon>
        <taxon>Actinopterygii</taxon>
        <taxon>Neopterygii</taxon>
        <taxon>Teleostei</taxon>
        <taxon>Neoteleostei</taxon>
        <taxon>Acanthomorphata</taxon>
        <taxon>Ovalentaria</taxon>
        <taxon>Atherinomorphae</taxon>
        <taxon>Beloniformes</taxon>
        <taxon>Adrianichthyidae</taxon>
        <taxon>Oryziinae</taxon>
        <taxon>Oryzias</taxon>
    </lineage>
</organism>
<name>A0A437D1Y2_ORYJA</name>
<dbReference type="PANTHER" id="PTHR14744:SF15">
    <property type="entry name" value="N-ALPHA-ACETYLTRANSFERASE 60"/>
    <property type="match status" value="1"/>
</dbReference>
<dbReference type="Pfam" id="PF00313">
    <property type="entry name" value="CSD"/>
    <property type="match status" value="1"/>
</dbReference>
<comment type="subunit">
    <text evidence="17">Monomer and homodimer; monomer in presence of substrate and homodimer in its absence.</text>
</comment>
<dbReference type="PROSITE" id="PS51857">
    <property type="entry name" value="CSD_2"/>
    <property type="match status" value="1"/>
</dbReference>
<evidence type="ECO:0000256" key="6">
    <source>
        <dbReference type="ARBA" id="ARBA00022853"/>
    </source>
</evidence>
<dbReference type="InterPro" id="IPR016181">
    <property type="entry name" value="Acyl_CoA_acyltransferase"/>
</dbReference>
<dbReference type="GO" id="GO:0007059">
    <property type="term" value="P:chromosome segregation"/>
    <property type="evidence" value="ECO:0007669"/>
    <property type="project" value="UniProtKB-KW"/>
</dbReference>
<evidence type="ECO:0000256" key="20">
    <source>
        <dbReference type="SAM" id="MobiDB-lite"/>
    </source>
</evidence>
<feature type="domain" description="CSD" evidence="22">
    <location>
        <begin position="370"/>
        <end position="436"/>
    </location>
</feature>
<evidence type="ECO:0000259" key="22">
    <source>
        <dbReference type="PROSITE" id="PS51857"/>
    </source>
</evidence>
<dbReference type="InterPro" id="IPR000182">
    <property type="entry name" value="GNAT_dom"/>
</dbReference>
<comment type="function">
    <text evidence="16">N-alpha-acetyltransferase that specifically mediates the acetylation of N-terminal residues of the transmembrane proteins, with a strong preference for N-termini facing the cytosol. Displays N-terminal acetyltransferase activity towards a range of N-terminal sequences including those starting with Met-Lys, Met-Val, Met-Ala and Met-Met. Required for normal chromosomal segregation during anaphase. May also show histone acetyltransferase activity; such results are however unclear in vivo and would require additional experimental evidences.</text>
</comment>
<evidence type="ECO:0000313" key="23">
    <source>
        <dbReference type="EMBL" id="RVE69035.1"/>
    </source>
</evidence>
<evidence type="ECO:0000256" key="16">
    <source>
        <dbReference type="ARBA" id="ARBA00045375"/>
    </source>
</evidence>
<evidence type="ECO:0000256" key="4">
    <source>
        <dbReference type="ARBA" id="ARBA00022679"/>
    </source>
</evidence>
<dbReference type="Proteomes" id="UP000283210">
    <property type="component" value="Chromosome 8"/>
</dbReference>
<keyword evidence="6" id="KW-0156">Chromatin regulator</keyword>
<dbReference type="CDD" id="cd04458">
    <property type="entry name" value="CSP_CDS"/>
    <property type="match status" value="1"/>
</dbReference>
<accession>A0A437D1Y2</accession>
<dbReference type="InterPro" id="IPR011129">
    <property type="entry name" value="CSD"/>
</dbReference>
<comment type="catalytic activity">
    <reaction evidence="19">
        <text>N-terminal L-methionyl-[transmembrane protein] + acetyl-CoA = N-terminal N(alpha)-acetyl-L-methionyl-[transmembrane protein] + CoA + H(+)</text>
        <dbReference type="Rhea" id="RHEA:50604"/>
        <dbReference type="Rhea" id="RHEA-COMP:12745"/>
        <dbReference type="Rhea" id="RHEA-COMP:12746"/>
        <dbReference type="ChEBI" id="CHEBI:15378"/>
        <dbReference type="ChEBI" id="CHEBI:57287"/>
        <dbReference type="ChEBI" id="CHEBI:57288"/>
        <dbReference type="ChEBI" id="CHEBI:64731"/>
        <dbReference type="ChEBI" id="CHEBI:133414"/>
        <dbReference type="EC" id="2.3.1.259"/>
    </reaction>
</comment>
<dbReference type="InterPro" id="IPR019844">
    <property type="entry name" value="CSD_CS"/>
</dbReference>
<keyword evidence="8" id="KW-0472">Membrane</keyword>
<evidence type="ECO:0000256" key="2">
    <source>
        <dbReference type="ARBA" id="ARBA00013184"/>
    </source>
</evidence>
<dbReference type="SUPFAM" id="SSF50249">
    <property type="entry name" value="Nucleic acid-binding proteins"/>
    <property type="match status" value="1"/>
</dbReference>
<dbReference type="PROSITE" id="PS51186">
    <property type="entry name" value="GNAT"/>
    <property type="match status" value="1"/>
</dbReference>
<comment type="catalytic activity">
    <reaction evidence="18">
        <text>L-lysyl-[protein] + acetyl-CoA = N(6)-acetyl-L-lysyl-[protein] + CoA + H(+)</text>
        <dbReference type="Rhea" id="RHEA:45948"/>
        <dbReference type="Rhea" id="RHEA-COMP:9752"/>
        <dbReference type="Rhea" id="RHEA-COMP:10731"/>
        <dbReference type="ChEBI" id="CHEBI:15378"/>
        <dbReference type="ChEBI" id="CHEBI:29969"/>
        <dbReference type="ChEBI" id="CHEBI:57287"/>
        <dbReference type="ChEBI" id="CHEBI:57288"/>
        <dbReference type="ChEBI" id="CHEBI:61930"/>
        <dbReference type="EC" id="2.3.1.48"/>
    </reaction>
</comment>
<evidence type="ECO:0000256" key="7">
    <source>
        <dbReference type="ARBA" id="ARBA00023034"/>
    </source>
</evidence>
<evidence type="ECO:0000256" key="17">
    <source>
        <dbReference type="ARBA" id="ARBA00047003"/>
    </source>
</evidence>
<keyword evidence="24" id="KW-1185">Reference proteome</keyword>
<reference evidence="23 24" key="2">
    <citation type="submission" date="2019-01" db="EMBL/GenBank/DDBJ databases">
        <title>A chromosome length genome reference of the Java medaka (oryzias javanicus).</title>
        <authorList>
            <person name="Herpin A."/>
            <person name="Takehana Y."/>
            <person name="Naruse K."/>
            <person name="Ansai S."/>
            <person name="Kawaguchi M."/>
        </authorList>
    </citation>
    <scope>NUCLEOTIDE SEQUENCE [LARGE SCALE GENOMIC DNA]</scope>
    <source>
        <strain evidence="23">RS831</strain>
        <tissue evidence="23">Whole body</tissue>
    </source>
</reference>
<evidence type="ECO:0000256" key="5">
    <source>
        <dbReference type="ARBA" id="ARBA00022829"/>
    </source>
</evidence>
<evidence type="ECO:0000259" key="21">
    <source>
        <dbReference type="PROSITE" id="PS51186"/>
    </source>
</evidence>
<protein>
    <recommendedName>
        <fullName evidence="12">N-alpha-acetyltransferase 60</fullName>
        <ecNumber evidence="11">2.3.1.259</ecNumber>
        <ecNumber evidence="2">2.3.1.48</ecNumber>
    </recommendedName>
    <alternativeName>
        <fullName evidence="14">Histone acetyltransferase type B protein 4</fullName>
    </alternativeName>
    <alternativeName>
        <fullName evidence="15">N-acetyltransferase 15</fullName>
    </alternativeName>
    <alternativeName>
        <fullName evidence="13">N-alpha-acetyltransferase F</fullName>
    </alternativeName>
</protein>
<evidence type="ECO:0000256" key="18">
    <source>
        <dbReference type="ARBA" id="ARBA00048017"/>
    </source>
</evidence>
<keyword evidence="3" id="KW-0597">Phosphoprotein</keyword>
<dbReference type="GO" id="GO:0004402">
    <property type="term" value="F:histone acetyltransferase activity"/>
    <property type="evidence" value="ECO:0007669"/>
    <property type="project" value="TreeGrafter"/>
</dbReference>
<evidence type="ECO:0000256" key="15">
    <source>
        <dbReference type="ARBA" id="ARBA00032908"/>
    </source>
</evidence>
<feature type="domain" description="N-acetyltransferase" evidence="21">
    <location>
        <begin position="13"/>
        <end position="182"/>
    </location>
</feature>
<dbReference type="GO" id="GO:0000139">
    <property type="term" value="C:Golgi membrane"/>
    <property type="evidence" value="ECO:0007669"/>
    <property type="project" value="UniProtKB-SubCell"/>
</dbReference>
<evidence type="ECO:0000256" key="10">
    <source>
        <dbReference type="ARBA" id="ARBA00025774"/>
    </source>
</evidence>
<evidence type="ECO:0000256" key="8">
    <source>
        <dbReference type="ARBA" id="ARBA00023136"/>
    </source>
</evidence>
<evidence type="ECO:0000256" key="13">
    <source>
        <dbReference type="ARBA" id="ARBA00030199"/>
    </source>
</evidence>
<dbReference type="Pfam" id="PF00583">
    <property type="entry name" value="Acetyltransf_1"/>
    <property type="match status" value="1"/>
</dbReference>
<evidence type="ECO:0000256" key="12">
    <source>
        <dbReference type="ARBA" id="ARBA00026144"/>
    </source>
</evidence>
<dbReference type="InterPro" id="IPR045141">
    <property type="entry name" value="NAA60-like"/>
</dbReference>
<keyword evidence="7" id="KW-0333">Golgi apparatus</keyword>
<evidence type="ECO:0000256" key="1">
    <source>
        <dbReference type="ARBA" id="ARBA00004255"/>
    </source>
</evidence>
<gene>
    <name evidence="23" type="ORF">OJAV_G00073820</name>
</gene>